<keyword evidence="2" id="KW-1185">Reference proteome</keyword>
<organism evidence="1 2">
    <name type="scientific">Streptomyces tsukubensis</name>
    <dbReference type="NCBI Taxonomy" id="83656"/>
    <lineage>
        <taxon>Bacteria</taxon>
        <taxon>Bacillati</taxon>
        <taxon>Actinomycetota</taxon>
        <taxon>Actinomycetes</taxon>
        <taxon>Kitasatosporales</taxon>
        <taxon>Streptomycetaceae</taxon>
        <taxon>Streptomyces</taxon>
    </lineage>
</organism>
<dbReference type="Proteomes" id="UP000190539">
    <property type="component" value="Unassembled WGS sequence"/>
</dbReference>
<protein>
    <submittedName>
        <fullName evidence="1">Uncharacterized protein</fullName>
    </submittedName>
</protein>
<proteinExistence type="predicted"/>
<dbReference type="STRING" id="83656.B1H18_11660"/>
<evidence type="ECO:0000313" key="2">
    <source>
        <dbReference type="Proteomes" id="UP000190539"/>
    </source>
</evidence>
<dbReference type="AlphaFoldDB" id="A0A1V4AAV3"/>
<accession>A0A1V4AAV3</accession>
<dbReference type="EMBL" id="MVFC01000007">
    <property type="protein sequence ID" value="OON80549.1"/>
    <property type="molecule type" value="Genomic_DNA"/>
</dbReference>
<comment type="caution">
    <text evidence="1">The sequence shown here is derived from an EMBL/GenBank/DDBJ whole genome shotgun (WGS) entry which is preliminary data.</text>
</comment>
<evidence type="ECO:0000313" key="1">
    <source>
        <dbReference type="EMBL" id="OON80549.1"/>
    </source>
</evidence>
<sequence>MSGRVETTLCVGKLPYPVGTLVVDAVSERTGCLMWVLEERTKEKNRLLKSQAFMRPPGGGIEWDVPLEPVMRVEEPER</sequence>
<dbReference type="OrthoDB" id="3855669at2"/>
<reference evidence="1 2" key="1">
    <citation type="submission" date="2017-02" db="EMBL/GenBank/DDBJ databases">
        <title>Draft Genome Sequence of Streptomyces tsukubaensis F601, a Producer of the immunosuppressant tacrolimus FK506.</title>
        <authorList>
            <person name="Zong G."/>
            <person name="Zhong C."/>
            <person name="Fu J."/>
            <person name="Qin R."/>
            <person name="Cao G."/>
        </authorList>
    </citation>
    <scope>NUCLEOTIDE SEQUENCE [LARGE SCALE GENOMIC DNA]</scope>
    <source>
        <strain evidence="1 2">F601</strain>
    </source>
</reference>
<name>A0A1V4AAV3_9ACTN</name>
<gene>
    <name evidence="1" type="ORF">B1H18_11660</name>
</gene>